<organism evidence="2 3">
    <name type="scientific">Merluccius polli</name>
    <name type="common">Benguela hake</name>
    <name type="synonym">Merluccius cadenati</name>
    <dbReference type="NCBI Taxonomy" id="89951"/>
    <lineage>
        <taxon>Eukaryota</taxon>
        <taxon>Metazoa</taxon>
        <taxon>Chordata</taxon>
        <taxon>Craniata</taxon>
        <taxon>Vertebrata</taxon>
        <taxon>Euteleostomi</taxon>
        <taxon>Actinopterygii</taxon>
        <taxon>Neopterygii</taxon>
        <taxon>Teleostei</taxon>
        <taxon>Neoteleostei</taxon>
        <taxon>Acanthomorphata</taxon>
        <taxon>Zeiogadaria</taxon>
        <taxon>Gadariae</taxon>
        <taxon>Gadiformes</taxon>
        <taxon>Gadoidei</taxon>
        <taxon>Merlucciidae</taxon>
        <taxon>Merluccius</taxon>
    </lineage>
</organism>
<comment type="caution">
    <text evidence="2">The sequence shown here is derived from an EMBL/GenBank/DDBJ whole genome shotgun (WGS) entry which is preliminary data.</text>
</comment>
<feature type="compositionally biased region" description="Low complexity" evidence="1">
    <location>
        <begin position="36"/>
        <end position="46"/>
    </location>
</feature>
<feature type="region of interest" description="Disordered" evidence="1">
    <location>
        <begin position="431"/>
        <end position="453"/>
    </location>
</feature>
<feature type="region of interest" description="Disordered" evidence="1">
    <location>
        <begin position="36"/>
        <end position="64"/>
    </location>
</feature>
<keyword evidence="3" id="KW-1185">Reference proteome</keyword>
<protein>
    <submittedName>
        <fullName evidence="2">Uncharacterized protein</fullName>
    </submittedName>
</protein>
<accession>A0AA47MBG8</accession>
<name>A0AA47MBG8_MERPO</name>
<sequence>MDSFTGLGGIGRGRGTLMFTSPGLTNMATAIQPLTSTPMQSSTSQQARAANEHTHHAVGSEPVSPSVNREVSIELLADIVERVGHSIGESIASCLGATRVVGDTAGPQNNSRAGDISGMGLVLKSDVKAPGFFRGDGSEKCTVQEWEELMLVYMRRKGFNTQEQSDEVLSKLIGRARDVVRVGLRSDPRIDLSQGPGPIFDILKQHFSDIVYSDMPSADFYTTLPLTGEKPFDYLIRLNRAIDVAGDCIRRQGKKLEDPAREVVAMFIRHCPDPGLCLIFKCKPLLQWTAGEVHERLEEHQRENKAKHSTCPPVTVSLKQGVSSPVALPKDNPVAAAAPRPVPVAASSHNPAEPFAQVIALLERVLEQRPQQTVETNGSRLQQRFRRRLNPSLPCAICGGGDHSTMQHCRNDHLCYLCHAPGHTRMTCSHSRAHTAGPNQPAGKLDGPRHGTSDGPNIVPVNNSDDVESLYSSACASAGPGVNIIYQNIQAVAPNDDLFYTCVVVNDIIEVKGMIDSGSMACTQGLKLKFWLTRQLASR</sequence>
<dbReference type="EMBL" id="JAOPHQ010005048">
    <property type="protein sequence ID" value="KAK0137021.1"/>
    <property type="molecule type" value="Genomic_DNA"/>
</dbReference>
<gene>
    <name evidence="2" type="ORF">N1851_026793</name>
</gene>
<evidence type="ECO:0000256" key="1">
    <source>
        <dbReference type="SAM" id="MobiDB-lite"/>
    </source>
</evidence>
<proteinExistence type="predicted"/>
<evidence type="ECO:0000313" key="3">
    <source>
        <dbReference type="Proteomes" id="UP001174136"/>
    </source>
</evidence>
<dbReference type="Proteomes" id="UP001174136">
    <property type="component" value="Unassembled WGS sequence"/>
</dbReference>
<evidence type="ECO:0000313" key="2">
    <source>
        <dbReference type="EMBL" id="KAK0137021.1"/>
    </source>
</evidence>
<dbReference type="AlphaFoldDB" id="A0AA47MBG8"/>
<reference evidence="2" key="1">
    <citation type="journal article" date="2023" name="Front. Mar. Sci.">
        <title>A new Merluccius polli reference genome to investigate the effects of global change in West African waters.</title>
        <authorList>
            <person name="Mateo J.L."/>
            <person name="Blanco-Fernandez C."/>
            <person name="Garcia-Vazquez E."/>
            <person name="Machado-Schiaffino G."/>
        </authorList>
    </citation>
    <scope>NUCLEOTIDE SEQUENCE</scope>
    <source>
        <strain evidence="2">C29</strain>
        <tissue evidence="2">Fin</tissue>
    </source>
</reference>